<gene>
    <name evidence="2" type="ORF">METZ01_LOCUS495476</name>
</gene>
<proteinExistence type="predicted"/>
<reference evidence="2" key="1">
    <citation type="submission" date="2018-05" db="EMBL/GenBank/DDBJ databases">
        <authorList>
            <person name="Lanie J.A."/>
            <person name="Ng W.-L."/>
            <person name="Kazmierczak K.M."/>
            <person name="Andrzejewski T.M."/>
            <person name="Davidsen T.M."/>
            <person name="Wayne K.J."/>
            <person name="Tettelin H."/>
            <person name="Glass J.I."/>
            <person name="Rusch D."/>
            <person name="Podicherti R."/>
            <person name="Tsui H.-C.T."/>
            <person name="Winkler M.E."/>
        </authorList>
    </citation>
    <scope>NUCLEOTIDE SEQUENCE</scope>
</reference>
<accession>A0A383DDQ9</accession>
<name>A0A383DDQ9_9ZZZZ</name>
<sequence>PSRGALRASLFDSSVPGADRVRAGPSRRGTHRCSQNRLL</sequence>
<organism evidence="2">
    <name type="scientific">marine metagenome</name>
    <dbReference type="NCBI Taxonomy" id="408172"/>
    <lineage>
        <taxon>unclassified sequences</taxon>
        <taxon>metagenomes</taxon>
        <taxon>ecological metagenomes</taxon>
    </lineage>
</organism>
<evidence type="ECO:0000313" key="2">
    <source>
        <dbReference type="EMBL" id="SVE42622.1"/>
    </source>
</evidence>
<dbReference type="AlphaFoldDB" id="A0A383DDQ9"/>
<feature type="region of interest" description="Disordered" evidence="1">
    <location>
        <begin position="1"/>
        <end position="39"/>
    </location>
</feature>
<feature type="non-terminal residue" evidence="2">
    <location>
        <position position="39"/>
    </location>
</feature>
<protein>
    <submittedName>
        <fullName evidence="2">Uncharacterized protein</fullName>
    </submittedName>
</protein>
<feature type="non-terminal residue" evidence="2">
    <location>
        <position position="1"/>
    </location>
</feature>
<evidence type="ECO:0000256" key="1">
    <source>
        <dbReference type="SAM" id="MobiDB-lite"/>
    </source>
</evidence>
<dbReference type="EMBL" id="UINC01216472">
    <property type="protein sequence ID" value="SVE42622.1"/>
    <property type="molecule type" value="Genomic_DNA"/>
</dbReference>